<evidence type="ECO:0000256" key="12">
    <source>
        <dbReference type="ARBA" id="ARBA00023180"/>
    </source>
</evidence>
<dbReference type="InterPro" id="IPR039261">
    <property type="entry name" value="FNR_nucleotide-bd"/>
</dbReference>
<evidence type="ECO:0000256" key="6">
    <source>
        <dbReference type="ARBA" id="ARBA00022827"/>
    </source>
</evidence>
<comment type="subcellular location">
    <subcellularLocation>
        <location evidence="1">Membrane</location>
        <topology evidence="1">Multi-pass membrane protein</topology>
    </subcellularLocation>
</comment>
<dbReference type="GO" id="GO:0006879">
    <property type="term" value="P:intracellular iron ion homeostasis"/>
    <property type="evidence" value="ECO:0007669"/>
    <property type="project" value="TreeGrafter"/>
</dbReference>
<keyword evidence="3" id="KW-0813">Transport</keyword>
<dbReference type="InterPro" id="IPR013112">
    <property type="entry name" value="FAD-bd_8"/>
</dbReference>
<evidence type="ECO:0000256" key="5">
    <source>
        <dbReference type="ARBA" id="ARBA00022692"/>
    </source>
</evidence>
<keyword evidence="12" id="KW-0325">Glycoprotein</keyword>
<dbReference type="PANTHER" id="PTHR32361:SF9">
    <property type="entry name" value="FERRIC REDUCTASE TRANSMEMBRANE COMPONENT 3-RELATED"/>
    <property type="match status" value="1"/>
</dbReference>
<comment type="similarity">
    <text evidence="2">Belongs to the ferric reductase (FRE) family.</text>
</comment>
<feature type="transmembrane region" description="Helical" evidence="14">
    <location>
        <begin position="261"/>
        <end position="279"/>
    </location>
</feature>
<dbReference type="Proteomes" id="UP000253472">
    <property type="component" value="Unassembled WGS sequence"/>
</dbReference>
<keyword evidence="11 14" id="KW-0472">Membrane</keyword>
<dbReference type="Pfam" id="PF08022">
    <property type="entry name" value="FAD_binding_8"/>
    <property type="match status" value="1"/>
</dbReference>
<evidence type="ECO:0000256" key="1">
    <source>
        <dbReference type="ARBA" id="ARBA00004141"/>
    </source>
</evidence>
<dbReference type="InterPro" id="IPR013121">
    <property type="entry name" value="Fe_red_NAD-bd_6"/>
</dbReference>
<evidence type="ECO:0000256" key="11">
    <source>
        <dbReference type="ARBA" id="ARBA00023136"/>
    </source>
</evidence>
<feature type="region of interest" description="Disordered" evidence="13">
    <location>
        <begin position="123"/>
        <end position="149"/>
    </location>
</feature>
<dbReference type="PROSITE" id="PS51384">
    <property type="entry name" value="FAD_FR"/>
    <property type="match status" value="1"/>
</dbReference>
<evidence type="ECO:0000313" key="18">
    <source>
        <dbReference type="Proteomes" id="UP000253472"/>
    </source>
</evidence>
<dbReference type="Gene3D" id="3.40.50.80">
    <property type="entry name" value="Nucleotide-binding domain of ferredoxin-NADP reductase (FNR) module"/>
    <property type="match status" value="1"/>
</dbReference>
<dbReference type="GO" id="GO:0005886">
    <property type="term" value="C:plasma membrane"/>
    <property type="evidence" value="ECO:0007669"/>
    <property type="project" value="TreeGrafter"/>
</dbReference>
<evidence type="ECO:0000256" key="15">
    <source>
        <dbReference type="SAM" id="SignalP"/>
    </source>
</evidence>
<feature type="compositionally biased region" description="Basic and acidic residues" evidence="13">
    <location>
        <begin position="646"/>
        <end position="660"/>
    </location>
</feature>
<dbReference type="InterPro" id="IPR013130">
    <property type="entry name" value="Fe3_Rdtase_TM_dom"/>
</dbReference>
<dbReference type="SFLD" id="SFLDS00052">
    <property type="entry name" value="Ferric_Reductase_Domain"/>
    <property type="match status" value="1"/>
</dbReference>
<feature type="chain" id="PRO_5016612069" evidence="15">
    <location>
        <begin position="20"/>
        <end position="746"/>
    </location>
</feature>
<dbReference type="CDD" id="cd06186">
    <property type="entry name" value="NOX_Duox_like_FAD_NADP"/>
    <property type="match status" value="1"/>
</dbReference>
<evidence type="ECO:0000256" key="8">
    <source>
        <dbReference type="ARBA" id="ARBA00022989"/>
    </source>
</evidence>
<sequence length="746" mass="84198">MKVLSFLPFILTFVVLAEASGKSPKQYEELDIAMQACTKYIAKFGTVCKSTGKKNSFNWKCYCNQDPGFGTLSDCFVTGYNNNTGLLDAFNKECNSTREEFFTKYAKIQDEFKANGTDYAEKAKKSKDKRAEKSGGKSDSKGGKSDSEEEKVLDTPLRINYNKPFVPFRRAYTMYYNNFNLSLDYGAILLGYWAGVIAISMCVNLFIKMFPKTYSKITGKVVNFFRKNVFLPATFSKKKSQEFTLGFGGFFDGLIPSRIETVIIVVFVLLTGFLNALHIHHVSDNPQYTTKAAELGHFIADRTGITVSYLIPLLILFGGRNNILQWLTGWDFATFIMYHRWISRISVLLVIVHAIAFSVSDKATGKYKKRMTSEFMIWGTVACISGGFILFQAMLFFRRRCYEVFFLIHITLATLFVVGGFYHLDHMGYGDFMWASIGVWVFDRAVRIGRIIFFGAPKAEVTIKGDETLKIIVPKPKYWKSIPGGHAFIHFVKPSLFWQSHPFTFTASEHDDKIILYTKIKDGITKSIAKSLYNAPGQTGQVRVLVEGPYGEPSGAGRTCDNLVYLAGGNGIPGIYSECVDVAQKAKNQSIKLVWVVRNWKSLTWFKEELLYLKKTSINTTIYVTKPSDASGLECFESPLNLEKDLSSSEKNDDYDEKKSVSGTSDSSGESIISLIKETFSNIEFIEGRPNIEEQIKKDIQETNGPIGFITCGHPAMVDEVRYAVKENLDQSKYKAEFHEQLQTWA</sequence>
<dbReference type="InterPro" id="IPR017927">
    <property type="entry name" value="FAD-bd_FR_type"/>
</dbReference>
<keyword evidence="10" id="KW-0406">Ion transport</keyword>
<protein>
    <submittedName>
        <fullName evidence="17">Ferric/cupric reductase transmembrane component 1</fullName>
    </submittedName>
</protein>
<keyword evidence="15" id="KW-0732">Signal</keyword>
<keyword evidence="6" id="KW-0274">FAD</keyword>
<feature type="transmembrane region" description="Helical" evidence="14">
    <location>
        <begin position="341"/>
        <end position="360"/>
    </location>
</feature>
<organism evidence="17 18">
    <name type="scientific">Candida viswanathii</name>
    <dbReference type="NCBI Taxonomy" id="5486"/>
    <lineage>
        <taxon>Eukaryota</taxon>
        <taxon>Fungi</taxon>
        <taxon>Dikarya</taxon>
        <taxon>Ascomycota</taxon>
        <taxon>Saccharomycotina</taxon>
        <taxon>Pichiomycetes</taxon>
        <taxon>Debaryomycetaceae</taxon>
        <taxon>Candida/Lodderomyces clade</taxon>
        <taxon>Candida</taxon>
    </lineage>
</organism>
<dbReference type="GO" id="GO:0015677">
    <property type="term" value="P:copper ion import"/>
    <property type="evidence" value="ECO:0007669"/>
    <property type="project" value="TreeGrafter"/>
</dbReference>
<proteinExistence type="inferred from homology"/>
<feature type="domain" description="FAD-binding FR-type" evidence="16">
    <location>
        <begin position="438"/>
        <end position="556"/>
    </location>
</feature>
<feature type="transmembrane region" description="Helical" evidence="14">
    <location>
        <begin position="185"/>
        <end position="207"/>
    </location>
</feature>
<dbReference type="STRING" id="5486.A0A367XQI9"/>
<evidence type="ECO:0000256" key="4">
    <source>
        <dbReference type="ARBA" id="ARBA00022630"/>
    </source>
</evidence>
<evidence type="ECO:0000256" key="7">
    <source>
        <dbReference type="ARBA" id="ARBA00022982"/>
    </source>
</evidence>
<reference evidence="17 18" key="1">
    <citation type="submission" date="2018-06" db="EMBL/GenBank/DDBJ databases">
        <title>Whole genome sequencing of Candida tropicalis (genome annotated by CSBL at Korea University).</title>
        <authorList>
            <person name="Ahn J."/>
        </authorList>
    </citation>
    <scope>NUCLEOTIDE SEQUENCE [LARGE SCALE GENOMIC DNA]</scope>
    <source>
        <strain evidence="17 18">ATCC 20962</strain>
    </source>
</reference>
<feature type="region of interest" description="Disordered" evidence="13">
    <location>
        <begin position="646"/>
        <end position="668"/>
    </location>
</feature>
<keyword evidence="5 14" id="KW-0812">Transmembrane</keyword>
<dbReference type="Pfam" id="PF01794">
    <property type="entry name" value="Ferric_reduct"/>
    <property type="match status" value="1"/>
</dbReference>
<evidence type="ECO:0000259" key="16">
    <source>
        <dbReference type="PROSITE" id="PS51384"/>
    </source>
</evidence>
<feature type="transmembrane region" description="Helical" evidence="14">
    <location>
        <begin position="375"/>
        <end position="397"/>
    </location>
</feature>
<feature type="transmembrane region" description="Helical" evidence="14">
    <location>
        <begin position="299"/>
        <end position="320"/>
    </location>
</feature>
<keyword evidence="7" id="KW-0249">Electron transport</keyword>
<dbReference type="Pfam" id="PF08030">
    <property type="entry name" value="NAD_binding_6"/>
    <property type="match status" value="1"/>
</dbReference>
<evidence type="ECO:0000256" key="3">
    <source>
        <dbReference type="ARBA" id="ARBA00022448"/>
    </source>
</evidence>
<dbReference type="SFLD" id="SFLDG01168">
    <property type="entry name" value="Ferric_reductase_subgroup_(FRE"/>
    <property type="match status" value="1"/>
</dbReference>
<evidence type="ECO:0000256" key="13">
    <source>
        <dbReference type="SAM" id="MobiDB-lite"/>
    </source>
</evidence>
<dbReference type="GO" id="GO:0000293">
    <property type="term" value="F:ferric-chelate reductase activity"/>
    <property type="evidence" value="ECO:0007669"/>
    <property type="project" value="UniProtKB-ARBA"/>
</dbReference>
<feature type="signal peptide" evidence="15">
    <location>
        <begin position="1"/>
        <end position="19"/>
    </location>
</feature>
<dbReference type="InterPro" id="IPR051410">
    <property type="entry name" value="Ferric/Cupric_Reductase"/>
</dbReference>
<accession>A0A367XQI9</accession>
<dbReference type="GO" id="GO:0006826">
    <property type="term" value="P:iron ion transport"/>
    <property type="evidence" value="ECO:0007669"/>
    <property type="project" value="TreeGrafter"/>
</dbReference>
<dbReference type="SUPFAM" id="SSF52343">
    <property type="entry name" value="Ferredoxin reductase-like, C-terminal NADP-linked domain"/>
    <property type="match status" value="1"/>
</dbReference>
<dbReference type="PANTHER" id="PTHR32361">
    <property type="entry name" value="FERRIC/CUPRIC REDUCTASE TRANSMEMBRANE COMPONENT"/>
    <property type="match status" value="1"/>
</dbReference>
<keyword evidence="8 14" id="KW-1133">Transmembrane helix</keyword>
<name>A0A367XQI9_9ASCO</name>
<keyword evidence="9" id="KW-0560">Oxidoreductase</keyword>
<dbReference type="EMBL" id="QLNQ01000029">
    <property type="protein sequence ID" value="RCK55868.1"/>
    <property type="molecule type" value="Genomic_DNA"/>
</dbReference>
<evidence type="ECO:0000256" key="10">
    <source>
        <dbReference type="ARBA" id="ARBA00023065"/>
    </source>
</evidence>
<feature type="transmembrane region" description="Helical" evidence="14">
    <location>
        <begin position="404"/>
        <end position="424"/>
    </location>
</feature>
<comment type="caution">
    <text evidence="17">The sequence shown here is derived from an EMBL/GenBank/DDBJ whole genome shotgun (WGS) entry which is preliminary data.</text>
</comment>
<dbReference type="OrthoDB" id="4494341at2759"/>
<evidence type="ECO:0000256" key="9">
    <source>
        <dbReference type="ARBA" id="ARBA00023002"/>
    </source>
</evidence>
<dbReference type="AlphaFoldDB" id="A0A367XQI9"/>
<evidence type="ECO:0000313" key="17">
    <source>
        <dbReference type="EMBL" id="RCK55868.1"/>
    </source>
</evidence>
<keyword evidence="4" id="KW-0285">Flavoprotein</keyword>
<keyword evidence="18" id="KW-1185">Reference proteome</keyword>
<evidence type="ECO:0000256" key="14">
    <source>
        <dbReference type="SAM" id="Phobius"/>
    </source>
</evidence>
<evidence type="ECO:0000256" key="2">
    <source>
        <dbReference type="ARBA" id="ARBA00006278"/>
    </source>
</evidence>
<gene>
    <name evidence="17" type="primary">CFL1_23</name>
    <name evidence="17" type="ORF">Cantr_05926</name>
</gene>